<gene>
    <name evidence="1" type="ORF">TGEB3V08_LOCUS7321</name>
</gene>
<evidence type="ECO:0000313" key="1">
    <source>
        <dbReference type="EMBL" id="CAD7599349.1"/>
    </source>
</evidence>
<sequence>MTSMEVSIRVDGENRVDFPDLQQGFTTDGVPYQVLFTDRYVEGLSVIMRDYDVDVNEQSGQSISLTSLFRFPELEFTYTFVIIDQDAHDITGSVDIEVEDLVMNIGVTLDKESESSYQASAGSVTITNLGYYWSGLYSQEDFPEDLYNQIESYLSDEFTSTLSVTLATSIKSYLDKAVKTVDPNAYVV</sequence>
<organism evidence="1">
    <name type="scientific">Timema genevievae</name>
    <name type="common">Walking stick</name>
    <dbReference type="NCBI Taxonomy" id="629358"/>
    <lineage>
        <taxon>Eukaryota</taxon>
        <taxon>Metazoa</taxon>
        <taxon>Ecdysozoa</taxon>
        <taxon>Arthropoda</taxon>
        <taxon>Hexapoda</taxon>
        <taxon>Insecta</taxon>
        <taxon>Pterygota</taxon>
        <taxon>Neoptera</taxon>
        <taxon>Polyneoptera</taxon>
        <taxon>Phasmatodea</taxon>
        <taxon>Timematodea</taxon>
        <taxon>Timematoidea</taxon>
        <taxon>Timematidae</taxon>
        <taxon>Timema</taxon>
    </lineage>
</organism>
<dbReference type="EMBL" id="OE842287">
    <property type="protein sequence ID" value="CAD7599349.1"/>
    <property type="molecule type" value="Genomic_DNA"/>
</dbReference>
<dbReference type="Gene3D" id="3.15.10.10">
    <property type="entry name" value="Bactericidal permeability-increasing protein, domain 1"/>
    <property type="match status" value="1"/>
</dbReference>
<proteinExistence type="predicted"/>
<name>A0A7R9K1G6_TIMGE</name>
<accession>A0A7R9K1G6</accession>
<protein>
    <submittedName>
        <fullName evidence="1">Uncharacterized protein</fullName>
    </submittedName>
</protein>
<dbReference type="AlphaFoldDB" id="A0A7R9K1G6"/>
<reference evidence="1" key="1">
    <citation type="submission" date="2020-11" db="EMBL/GenBank/DDBJ databases">
        <authorList>
            <person name="Tran Van P."/>
        </authorList>
    </citation>
    <scope>NUCLEOTIDE SEQUENCE</scope>
</reference>